<dbReference type="PANTHER" id="PTHR36797">
    <property type="entry name" value="OS01G0258600 PROTEIN"/>
    <property type="match status" value="1"/>
</dbReference>
<protein>
    <submittedName>
        <fullName evidence="1">Uncharacterized protein</fullName>
    </submittedName>
</protein>
<reference evidence="2" key="1">
    <citation type="journal article" date="2020" name="Nat. Commun.">
        <title>Genome sequence of the cluster root forming white lupin.</title>
        <authorList>
            <person name="Hufnagel B."/>
            <person name="Marques A."/>
            <person name="Soriano A."/>
            <person name="Marques L."/>
            <person name="Divol F."/>
            <person name="Doumas P."/>
            <person name="Sallet E."/>
            <person name="Mancinotti D."/>
            <person name="Carrere S."/>
            <person name="Marande W."/>
            <person name="Arribat S."/>
            <person name="Keller J."/>
            <person name="Huneau C."/>
            <person name="Blein T."/>
            <person name="Aime D."/>
            <person name="Laguerre M."/>
            <person name="Taylor J."/>
            <person name="Schubert V."/>
            <person name="Nelson M."/>
            <person name="Geu-Flores F."/>
            <person name="Crespi M."/>
            <person name="Gallardo-Guerrero K."/>
            <person name="Delaux P.-M."/>
            <person name="Salse J."/>
            <person name="Berges H."/>
            <person name="Guyot R."/>
            <person name="Gouzy J."/>
            <person name="Peret B."/>
        </authorList>
    </citation>
    <scope>NUCLEOTIDE SEQUENCE [LARGE SCALE GENOMIC DNA]</scope>
    <source>
        <strain evidence="2">cv. Amiga</strain>
    </source>
</reference>
<dbReference type="Proteomes" id="UP000447434">
    <property type="component" value="Chromosome 7"/>
</dbReference>
<dbReference type="PANTHER" id="PTHR36797:SF3">
    <property type="entry name" value="OS01G0258600 PROTEIN"/>
    <property type="match status" value="1"/>
</dbReference>
<dbReference type="EMBL" id="WOCE01000007">
    <property type="protein sequence ID" value="KAE9610629.1"/>
    <property type="molecule type" value="Genomic_DNA"/>
</dbReference>
<sequence>MGSEEQRDPFKRVDWKVVGGEIQQNLSVQPTFKKKLPKKVRQILDCYFLLQCMYCWNSSGGLD</sequence>
<gene>
    <name evidence="1" type="ORF">Lalb_Chr07g0188641</name>
</gene>
<comment type="caution">
    <text evidence="1">The sequence shown here is derived from an EMBL/GenBank/DDBJ whole genome shotgun (WGS) entry which is preliminary data.</text>
</comment>
<accession>A0A6A4QAN2</accession>
<organism evidence="1 2">
    <name type="scientific">Lupinus albus</name>
    <name type="common">White lupine</name>
    <name type="synonym">Lupinus termis</name>
    <dbReference type="NCBI Taxonomy" id="3870"/>
    <lineage>
        <taxon>Eukaryota</taxon>
        <taxon>Viridiplantae</taxon>
        <taxon>Streptophyta</taxon>
        <taxon>Embryophyta</taxon>
        <taxon>Tracheophyta</taxon>
        <taxon>Spermatophyta</taxon>
        <taxon>Magnoliopsida</taxon>
        <taxon>eudicotyledons</taxon>
        <taxon>Gunneridae</taxon>
        <taxon>Pentapetalae</taxon>
        <taxon>rosids</taxon>
        <taxon>fabids</taxon>
        <taxon>Fabales</taxon>
        <taxon>Fabaceae</taxon>
        <taxon>Papilionoideae</taxon>
        <taxon>50 kb inversion clade</taxon>
        <taxon>genistoids sensu lato</taxon>
        <taxon>core genistoids</taxon>
        <taxon>Genisteae</taxon>
        <taxon>Lupinus</taxon>
    </lineage>
</organism>
<proteinExistence type="predicted"/>
<evidence type="ECO:0000313" key="2">
    <source>
        <dbReference type="Proteomes" id="UP000447434"/>
    </source>
</evidence>
<dbReference type="AlphaFoldDB" id="A0A6A4QAN2"/>
<keyword evidence="2" id="KW-1185">Reference proteome</keyword>
<evidence type="ECO:0000313" key="1">
    <source>
        <dbReference type="EMBL" id="KAE9610629.1"/>
    </source>
</evidence>
<dbReference type="OrthoDB" id="1900731at2759"/>
<name>A0A6A4QAN2_LUPAL</name>